<proteinExistence type="predicted"/>
<sequence>MAAGNIHFHDLPDVILSNIFALVVDTRTRNAMSLVCRKWLLLERSTRTSITLRGKVRDLFLIPTSFRAVTHLDLSLLSPWGQSPLDSSPLLAQLLRQAFPLVTSLTLYARTPSTLLLLAPQWPSLRHVKLVRWHQRSSIIPPGSDFLPLLEHCSTLTSLDLSHFYCWTEDLPPALQAHPSVAASLSRLNLLTLSTEGFNSQELLAITRACPNLTHLLAACVFDPRFMDFVGDEALLALASHCPRLTLLHLADSSSLSNARPDLDDDGFPAEDASISRTALEEFFAALPLLEELTLDVCRNVMDAGPALEVLNSRCPGLKSLKLGQFHGICKAIESVLDGIALCSGLESLSIKNTGDLTDSGLLAISRGCPKLAKFEVQGCNNITETGMRNLAGMLRKTLVDVNISCCKNLDAASSLRALVPIRDRIRRLHIDCIWDSLPQSEIPSDKSAPRHAFDLNESAEEASTSNCSAAAGFMNDSPKKKKCRYAVNDSPKKKKCWSRLQYLSLWIPVGELLTPLTLAGLDSCPVLEEIRIKVEGDCRKRPKPTERAFGLSSLARYARLFKMHLDCGDAIGYALTAPTGHMDLSLWERFYLNGIGNLNLSELDYWPPQDRDVNQRSLSLPAAGLLQQCSTLRKLFIHGTTHEHFMTFLLNIPNLRDMQLREDYYPAPENDMSTEMRAESCSRFEDALNRRQIPD</sequence>
<organism evidence="2 3">
    <name type="scientific">Nelumbo nucifera</name>
    <name type="common">Sacred lotus</name>
    <dbReference type="NCBI Taxonomy" id="4432"/>
    <lineage>
        <taxon>Eukaryota</taxon>
        <taxon>Viridiplantae</taxon>
        <taxon>Streptophyta</taxon>
        <taxon>Embryophyta</taxon>
        <taxon>Tracheophyta</taxon>
        <taxon>Spermatophyta</taxon>
        <taxon>Magnoliopsida</taxon>
        <taxon>Proteales</taxon>
        <taxon>Nelumbonaceae</taxon>
        <taxon>Nelumbo</taxon>
    </lineage>
</organism>
<dbReference type="STRING" id="4432.A0A1U8BJQ2"/>
<feature type="domain" description="COI1 F-box" evidence="1">
    <location>
        <begin position="11"/>
        <end position="48"/>
    </location>
</feature>
<dbReference type="AlphaFoldDB" id="A0A1U8BJQ2"/>
<protein>
    <submittedName>
        <fullName evidence="3">F-box/LRR-repeat MAX2 homolog A</fullName>
    </submittedName>
</protein>
<dbReference type="SMART" id="SM00367">
    <property type="entry name" value="LRR_CC"/>
    <property type="match status" value="4"/>
</dbReference>
<dbReference type="KEGG" id="nnu:104611583"/>
<dbReference type="GO" id="GO:0005634">
    <property type="term" value="C:nucleus"/>
    <property type="evidence" value="ECO:0000318"/>
    <property type="project" value="GO_Central"/>
</dbReference>
<dbReference type="FunCoup" id="A0A1U8BJQ2">
    <property type="interactions" value="1331"/>
</dbReference>
<dbReference type="InterPro" id="IPR036047">
    <property type="entry name" value="F-box-like_dom_sf"/>
</dbReference>
<dbReference type="OrthoDB" id="550575at2759"/>
<dbReference type="OMA" id="KKKKCRY"/>
<dbReference type="Gene3D" id="1.20.1280.50">
    <property type="match status" value="1"/>
</dbReference>
<dbReference type="PANTHER" id="PTHR13318:SF148">
    <property type="entry name" value="F-BOX PROTEIN MAX2"/>
    <property type="match status" value="1"/>
</dbReference>
<dbReference type="SUPFAM" id="SSF52047">
    <property type="entry name" value="RNI-like"/>
    <property type="match status" value="1"/>
</dbReference>
<dbReference type="Gene3D" id="3.80.10.10">
    <property type="entry name" value="Ribonuclease Inhibitor"/>
    <property type="match status" value="1"/>
</dbReference>
<accession>A0A1U8BJQ2</accession>
<gene>
    <name evidence="3" type="primary">LOC104611583</name>
</gene>
<dbReference type="InterPro" id="IPR041567">
    <property type="entry name" value="COI1_F-box"/>
</dbReference>
<evidence type="ECO:0000259" key="1">
    <source>
        <dbReference type="Pfam" id="PF18511"/>
    </source>
</evidence>
<keyword evidence="2" id="KW-1185">Reference proteome</keyword>
<dbReference type="SUPFAM" id="SSF81383">
    <property type="entry name" value="F-box domain"/>
    <property type="match status" value="1"/>
</dbReference>
<reference evidence="3" key="1">
    <citation type="submission" date="2025-08" db="UniProtKB">
        <authorList>
            <consortium name="RefSeq"/>
        </authorList>
    </citation>
    <scope>IDENTIFICATION</scope>
</reference>
<dbReference type="FunFam" id="1.20.1280.50:FF:000023">
    <property type="entry name" value="F-box/LRR-repeat protein 4"/>
    <property type="match status" value="1"/>
</dbReference>
<dbReference type="GO" id="GO:0019005">
    <property type="term" value="C:SCF ubiquitin ligase complex"/>
    <property type="evidence" value="ECO:0000318"/>
    <property type="project" value="GO_Central"/>
</dbReference>
<dbReference type="InParanoid" id="A0A1U8BJQ2"/>
<dbReference type="CDD" id="cd22159">
    <property type="entry name" value="F-box_AtTIR1-like"/>
    <property type="match status" value="1"/>
</dbReference>
<dbReference type="InterPro" id="IPR006553">
    <property type="entry name" value="Leu-rich_rpt_Cys-con_subtyp"/>
</dbReference>
<name>A0A1U8BJQ2_NELNU</name>
<dbReference type="eggNOG" id="ENOG502QS13">
    <property type="taxonomic scope" value="Eukaryota"/>
</dbReference>
<dbReference type="GO" id="GO:0031146">
    <property type="term" value="P:SCF-dependent proteasomal ubiquitin-dependent protein catabolic process"/>
    <property type="evidence" value="ECO:0000318"/>
    <property type="project" value="GO_Central"/>
</dbReference>
<dbReference type="RefSeq" id="XP_010277014.1">
    <property type="nucleotide sequence ID" value="XM_010278712.1"/>
</dbReference>
<evidence type="ECO:0000313" key="2">
    <source>
        <dbReference type="Proteomes" id="UP000189703"/>
    </source>
</evidence>
<dbReference type="GeneID" id="104611583"/>
<dbReference type="Proteomes" id="UP000189703">
    <property type="component" value="Unplaced"/>
</dbReference>
<evidence type="ECO:0000313" key="3">
    <source>
        <dbReference type="RefSeq" id="XP_010277014.1"/>
    </source>
</evidence>
<dbReference type="PANTHER" id="PTHR13318">
    <property type="entry name" value="PARTNER OF PAIRED, ISOFORM B-RELATED"/>
    <property type="match status" value="1"/>
</dbReference>
<dbReference type="InterPro" id="IPR032675">
    <property type="entry name" value="LRR_dom_sf"/>
</dbReference>
<dbReference type="Pfam" id="PF18511">
    <property type="entry name" value="F-box_5"/>
    <property type="match status" value="1"/>
</dbReference>